<sequence length="62" mass="6893">MSNSENQVVFTKNEVVITDIKMPFFSMVWFMVKWAIAAIPAFIILTLLGAFTMGILSGLATH</sequence>
<protein>
    <submittedName>
        <fullName evidence="2">Uncharacterized protein</fullName>
    </submittedName>
</protein>
<reference evidence="2 3" key="1">
    <citation type="submission" date="2019-07" db="EMBL/GenBank/DDBJ databases">
        <title>Sulfurimonas paralvinellae sp. nov., a novel mesophilic, hydrogen- and sulfur-oxidizing chemolithoautotroph within the Epsilonproteo- bacteria isolated from a deep-sea hydrothermal vent polychaete nest, reclassification of Thiomicrospira denitrificans as Sulfurimonas denitrificans comb. nov. and emended description of the genus Sulfurimonas.</title>
        <authorList>
            <person name="Wang S."/>
            <person name="Jiang L."/>
            <person name="Shao Z."/>
        </authorList>
    </citation>
    <scope>NUCLEOTIDE SEQUENCE [LARGE SCALE GENOMIC DNA]</scope>
    <source>
        <strain evidence="2 3">GO25</strain>
    </source>
</reference>
<evidence type="ECO:0000256" key="1">
    <source>
        <dbReference type="SAM" id="Phobius"/>
    </source>
</evidence>
<feature type="transmembrane region" description="Helical" evidence="1">
    <location>
        <begin position="34"/>
        <end position="56"/>
    </location>
</feature>
<evidence type="ECO:0000313" key="2">
    <source>
        <dbReference type="EMBL" id="QOP45442.1"/>
    </source>
</evidence>
<keyword evidence="3" id="KW-1185">Reference proteome</keyword>
<keyword evidence="1" id="KW-0812">Transmembrane</keyword>
<proteinExistence type="predicted"/>
<keyword evidence="1" id="KW-0472">Membrane</keyword>
<dbReference type="KEGG" id="spal:FM071_03770"/>
<accession>A0A7M1B9N0</accession>
<dbReference type="AlphaFoldDB" id="A0A7M1B9N0"/>
<evidence type="ECO:0000313" key="3">
    <source>
        <dbReference type="Proteomes" id="UP000593580"/>
    </source>
</evidence>
<name>A0A7M1B9N0_9BACT</name>
<dbReference type="Proteomes" id="UP000593580">
    <property type="component" value="Chromosome"/>
</dbReference>
<dbReference type="RefSeq" id="WP_193111684.1">
    <property type="nucleotide sequence ID" value="NZ_CP041406.1"/>
</dbReference>
<organism evidence="2 3">
    <name type="scientific">Sulfurimonas paralvinellae</name>
    <dbReference type="NCBI Taxonomy" id="317658"/>
    <lineage>
        <taxon>Bacteria</taxon>
        <taxon>Pseudomonadati</taxon>
        <taxon>Campylobacterota</taxon>
        <taxon>Epsilonproteobacteria</taxon>
        <taxon>Campylobacterales</taxon>
        <taxon>Sulfurimonadaceae</taxon>
        <taxon>Sulfurimonas</taxon>
    </lineage>
</organism>
<dbReference type="EMBL" id="CP041406">
    <property type="protein sequence ID" value="QOP45442.1"/>
    <property type="molecule type" value="Genomic_DNA"/>
</dbReference>
<keyword evidence="1" id="KW-1133">Transmembrane helix</keyword>
<gene>
    <name evidence="2" type="ORF">FM071_03770</name>
</gene>